<feature type="transmembrane region" description="Helical" evidence="9">
    <location>
        <begin position="2386"/>
        <end position="2411"/>
    </location>
</feature>
<feature type="region of interest" description="Disordered" evidence="8">
    <location>
        <begin position="2123"/>
        <end position="2167"/>
    </location>
</feature>
<keyword evidence="6 9" id="KW-0472">Membrane</keyword>
<dbReference type="InterPro" id="IPR015915">
    <property type="entry name" value="Kelch-typ_b-propeller"/>
</dbReference>
<dbReference type="Pfam" id="PF06011">
    <property type="entry name" value="TRP"/>
    <property type="match status" value="1"/>
</dbReference>
<dbReference type="Proteomes" id="UP000256970">
    <property type="component" value="Unassembled WGS sequence"/>
</dbReference>
<dbReference type="InterPro" id="IPR012334">
    <property type="entry name" value="Pectin_lyas_fold"/>
</dbReference>
<dbReference type="EMBL" id="FNXT01001323">
    <property type="protein sequence ID" value="SZX78526.1"/>
    <property type="molecule type" value="Genomic_DNA"/>
</dbReference>
<feature type="transmembrane region" description="Helical" evidence="9">
    <location>
        <begin position="2310"/>
        <end position="2327"/>
    </location>
</feature>
<organism evidence="11 12">
    <name type="scientific">Tetradesmus obliquus</name>
    <name type="common">Green alga</name>
    <name type="synonym">Acutodesmus obliquus</name>
    <dbReference type="NCBI Taxonomy" id="3088"/>
    <lineage>
        <taxon>Eukaryota</taxon>
        <taxon>Viridiplantae</taxon>
        <taxon>Chlorophyta</taxon>
        <taxon>core chlorophytes</taxon>
        <taxon>Chlorophyceae</taxon>
        <taxon>CS clade</taxon>
        <taxon>Sphaeropleales</taxon>
        <taxon>Scenedesmaceae</taxon>
        <taxon>Tetradesmus</taxon>
    </lineage>
</organism>
<evidence type="ECO:0000256" key="1">
    <source>
        <dbReference type="ARBA" id="ARBA00004196"/>
    </source>
</evidence>
<evidence type="ECO:0000256" key="3">
    <source>
        <dbReference type="ARBA" id="ARBA00004613"/>
    </source>
</evidence>
<proteinExistence type="predicted"/>
<dbReference type="SMART" id="SM00710">
    <property type="entry name" value="PbH1"/>
    <property type="match status" value="9"/>
</dbReference>
<comment type="subcellular location">
    <subcellularLocation>
        <location evidence="1">Cell envelope</location>
    </subcellularLocation>
    <subcellularLocation>
        <location evidence="2">Cell outer membrane</location>
    </subcellularLocation>
    <subcellularLocation>
        <location evidence="3">Secreted</location>
    </subcellularLocation>
</comment>
<feature type="region of interest" description="Disordered" evidence="8">
    <location>
        <begin position="1576"/>
        <end position="1598"/>
    </location>
</feature>
<evidence type="ECO:0000256" key="5">
    <source>
        <dbReference type="ARBA" id="ARBA00022729"/>
    </source>
</evidence>
<dbReference type="SUPFAM" id="SSF50965">
    <property type="entry name" value="Galactose oxidase, central domain"/>
    <property type="match status" value="1"/>
</dbReference>
<dbReference type="InterPro" id="IPR010308">
    <property type="entry name" value="TRP_C"/>
</dbReference>
<keyword evidence="9" id="KW-1133">Transmembrane helix</keyword>
<keyword evidence="7" id="KW-0998">Cell outer membrane</keyword>
<dbReference type="PANTHER" id="PTHR11319:SF35">
    <property type="entry name" value="OUTER MEMBRANE PROTEIN PMPC-RELATED"/>
    <property type="match status" value="1"/>
</dbReference>
<dbReference type="Gene3D" id="2.120.10.80">
    <property type="entry name" value="Kelch-type beta propeller"/>
    <property type="match status" value="2"/>
</dbReference>
<protein>
    <recommendedName>
        <fullName evidence="10">TRP C-terminal domain-containing protein</fullName>
    </recommendedName>
</protein>
<dbReference type="InterPro" id="IPR006626">
    <property type="entry name" value="PbH1"/>
</dbReference>
<accession>A0A383WP82</accession>
<dbReference type="SUPFAM" id="SSF51126">
    <property type="entry name" value="Pectin lyase-like"/>
    <property type="match status" value="2"/>
</dbReference>
<evidence type="ECO:0000256" key="9">
    <source>
        <dbReference type="SAM" id="Phobius"/>
    </source>
</evidence>
<dbReference type="InterPro" id="IPR003368">
    <property type="entry name" value="POMP_repeat"/>
</dbReference>
<dbReference type="InterPro" id="IPR011043">
    <property type="entry name" value="Gal_Oxase/kelch_b-propeller"/>
</dbReference>
<feature type="transmembrane region" description="Helical" evidence="9">
    <location>
        <begin position="2531"/>
        <end position="2555"/>
    </location>
</feature>
<keyword evidence="4" id="KW-0964">Secreted</keyword>
<dbReference type="InterPro" id="IPR011050">
    <property type="entry name" value="Pectin_lyase_fold/virulence"/>
</dbReference>
<dbReference type="PANTHER" id="PTHR11319">
    <property type="entry name" value="G PROTEIN-COUPLED RECEPTOR-RELATED"/>
    <property type="match status" value="1"/>
</dbReference>
<feature type="domain" description="TRP C-terminal" evidence="10">
    <location>
        <begin position="2295"/>
        <end position="2550"/>
    </location>
</feature>
<sequence>MVMQAVQAVQASSKYACDYSNRLCQWNARYMFGSTVLGDKVFFNGGILSNDATTPVNGSAFEVLDLRTLSPYIMQVEDNANLTSSRYRHQLVTWGDKILAVGGQRDDSYGASQQVINVIALDLNTRQWSLVKQFKQPGGKAILIFEASLVVGDFLLIVAADITNTQRLFAALDLTTGDIPANYILASNAVQLLDYPLVSILAVNGDFVINAMRQLPDSSLKSVSWFEMTGEGDIGVKGPFNTTVDTGGLRKLPGGSGGEVLTLSIVHSLGEPKLVLWASTTAKFSSKGSLASIPVNAMSVYNIDVSGVVSSEPVALQLDRLLVMQPLEQAISGLQSIDLPFHGNVQVSAADVSVMPYVGIVDLVGALDTSNVNIQPWPGKGFIIRGAAAADYKCQPAATWQPFVMMVEMPEVNTRLPVVTALSNYTWCATRRTQQVASAVVGDSAALSSNRQLYRVGVDDEPQIMVLNAQRMTNPGGQLEFPDKNKPLQGAYINVEKGSVSNFTLQPAEGYPYASGVAACMTTMDNQPMYVEQGGWYNDNATSKTAVQRGFYAAPVQPSSPSVRLVGMSGSTEGPGAAFASMACSSDGQLYLFGGLSLSGHTPQFNEHLNITIHMPIWEPQALLFGAELGGSSSAPSISRAIKLAAGVKGAAAPGARSGHALIYLPAGTVSQLGLQSDALLLYGGSDVNTTSLGGVLLNETEAAKVLNASEWDTTAWLYDIAADRWRKLVPVGDLPPGLMYHSMAVEGKQVMLFGGLRYNRTADHVRRSTDLYILDFSERTPRWRKAAVDNINTQGAYHLDFPNTGIVPLPKVGAVALMHRAGISLTAIPQSVQAPSADVFTNWGSNWGLNMTAGDWIRLPPAASTKVTQPLLLAGDIIITGGESSSSSSSSSGPSGRGLLQKPTAAVAAAAGAVTGLLDLRCTGNATSAVTIRSSGAVLENVRISGCNGSAVNIMIDATGAYTSPAVLRNVHITGNTGKDGAAISMGPYTSVIIESSSITGNNATGSIIAAEAGSILQLINSTVSNNNGSGVSFTGASLTVLDSSLINNTAGNGGAISIACPANGADVGGCNSRTVINNTRFEGNKAKQNGGALYMRDSTFAELENVTFLHNSAREGGAVMADRNTCLYNMTRVKFVNNSATGSGGGLVMCGASCPGIITWQDAVFTNNSAGVYGGAMHLTEMAKRELSGQGLFEGNVAGREGGAVYLGMWSSNVTLNNSSFTGNNATYRGGAISSLAIDSSITLINTTASGNFAGDVTLANQMQLQAGGWPTLQSEGGVVYIGGIGANLTLQNVSMEDNAAAKGGAVALSSEGGNLNVSSSSFTSNKAISIGGAVAVTERKSASISGSNFTNNELLMRREERCLAAGGGFYCLTCKDVAIHASQFLGNKACFGGGAAVLQAGSSNLVNSSFERNEASWTDAPGRVMLQQSKQGLGSGSKSQKQQEALDILGALDANTTADNGFYTGGGGLYLSVAGPAKVSGSAFKNNKAYNGGGLLVLTDNCMRLDRNSGCGLVLHNSYIPASNNATGGGDGLLVTNISASIVKLQECSAGSSLNLDTSKACLQESVLHTGTSPNSRGLLQVPASSTGSNSTLQEQAAAAAAGPDYLVTSAAELHCFRSVDTGSNSTLMEVKEACSEPMLAGPGTPFSPGFIVVDGLGRHVTQGIYDAGMPMQAQLLHVGNGSLADFAVESNSTRAIAGRAVFSGLSVSAQPGTRYKLRFTTQSGITVDRDLLLRQCWAGEATEKREQGVTPKISCITCSAPSYSFYPEAPQCSQCLSLPRGAAAVCNGPAVVPASGFWQSHPRSPKLHECINPRACHRSNETIQNMSNWAYEYQKFNITQLNSARFANGTLVLEGYMRYMCKQGYEGPLCGACQEYPIPYGHSTHTCNECARPEVNNFYYFLASVFMFVMPVLNMWLHSQNVRKRSAQIRRAQIGGLQQQVVSRPAAAVLQQESSAQVPAAAAAGAAGNRGKTVELAALQQQQQQQLGASSAADVHGVPRSDQDITAAAPLPRKDVSSKSDPIPTLHFSTSTTATSNSSAASPTATINSSSPFIIHEHESAEQPDLDPVPDLMPAAARAAAAPPVQPAALRPAASFGGRLQSVGSKMISRYLDHRLLDGGSESSPFSTDKLHSEQSQAVISTQQQQQQQQQQKKKMLQGAPRSFSMPVRRSVDVSQLVGAGGRGTQQQQLQRRSFKFWHTDIIMMLVNYMQLLGLLRLVRLNWPQVLQGVANFLNYADITSSGSTWVSLECSFNSWGLPRSIKRSIVLLLWPVAALAALTAYWACYAFFISWRRNRGQFRATFRRYLPHIKMSWVVMAFFLYTPTSREVISLFSCQKVDSAGAMPPEAAYTADAAAALTLAGNDWGVWTSDSNIECGKMPHLLLVILGGIPGLLWVFGLPLALGLTLRRHNRMENQQQQLASERVELQYGLMYDKYRYSCYYWETLLLIENCVLTMLLVLLQGQPPALQVLCAMAVIFIEAVLHMTFQPYACRMLDTLRRVSVFGLMTTLFLIMLVSLSQFEQQERVNIAAMAAIVAVNCCVLCLYLWAAFSEFVRWVRSLLDRDGKGYVSKQDVQFVVQQGVQKLQNWAVRLGLPLPRQQQQQAAGLRAAGLGSARRQPPLEQAVGSVLTVHPSGDVGSETRSGNVVVVHPTQPDAAAADAAPRVGWM</sequence>
<evidence type="ECO:0000256" key="7">
    <source>
        <dbReference type="ARBA" id="ARBA00023237"/>
    </source>
</evidence>
<evidence type="ECO:0000256" key="8">
    <source>
        <dbReference type="SAM" id="MobiDB-lite"/>
    </source>
</evidence>
<evidence type="ECO:0000256" key="2">
    <source>
        <dbReference type="ARBA" id="ARBA00004442"/>
    </source>
</evidence>
<feature type="transmembrane region" description="Helical" evidence="9">
    <location>
        <begin position="2270"/>
        <end position="2289"/>
    </location>
</feature>
<dbReference type="STRING" id="3088.A0A383WP82"/>
<feature type="region of interest" description="Disordered" evidence="8">
    <location>
        <begin position="2009"/>
        <end position="2051"/>
    </location>
</feature>
<keyword evidence="9" id="KW-0812">Transmembrane</keyword>
<evidence type="ECO:0000313" key="12">
    <source>
        <dbReference type="Proteomes" id="UP000256970"/>
    </source>
</evidence>
<feature type="transmembrane region" description="Helical" evidence="9">
    <location>
        <begin position="2507"/>
        <end position="2525"/>
    </location>
</feature>
<keyword evidence="12" id="KW-1185">Reference proteome</keyword>
<name>A0A383WP82_TETOB</name>
<gene>
    <name evidence="11" type="ORF">BQ4739_LOCUS18804</name>
</gene>
<evidence type="ECO:0000313" key="11">
    <source>
        <dbReference type="EMBL" id="SZX78526.1"/>
    </source>
</evidence>
<dbReference type="GO" id="GO:0005576">
    <property type="term" value="C:extracellular region"/>
    <property type="evidence" value="ECO:0007669"/>
    <property type="project" value="UniProtKB-SubCell"/>
</dbReference>
<feature type="transmembrane region" description="Helical" evidence="9">
    <location>
        <begin position="2445"/>
        <end position="2465"/>
    </location>
</feature>
<feature type="transmembrane region" description="Helical" evidence="9">
    <location>
        <begin position="2471"/>
        <end position="2495"/>
    </location>
</feature>
<evidence type="ECO:0000256" key="6">
    <source>
        <dbReference type="ARBA" id="ARBA00023136"/>
    </source>
</evidence>
<reference evidence="11 12" key="1">
    <citation type="submission" date="2016-10" db="EMBL/GenBank/DDBJ databases">
        <authorList>
            <person name="Cai Z."/>
        </authorList>
    </citation>
    <scope>NUCLEOTIDE SEQUENCE [LARGE SCALE GENOMIC DNA]</scope>
</reference>
<dbReference type="SUPFAM" id="SSF117281">
    <property type="entry name" value="Kelch motif"/>
    <property type="match status" value="1"/>
</dbReference>
<feature type="compositionally biased region" description="Low complexity" evidence="8">
    <location>
        <begin position="2033"/>
        <end position="2051"/>
    </location>
</feature>
<dbReference type="Gene3D" id="2.160.20.10">
    <property type="entry name" value="Single-stranded right-handed beta-helix, Pectin lyase-like"/>
    <property type="match status" value="1"/>
</dbReference>
<evidence type="ECO:0000259" key="10">
    <source>
        <dbReference type="Pfam" id="PF06011"/>
    </source>
</evidence>
<dbReference type="NCBIfam" id="TIGR01376">
    <property type="entry name" value="POMP_repeat"/>
    <property type="match status" value="1"/>
</dbReference>
<keyword evidence="5" id="KW-0732">Signal</keyword>
<evidence type="ECO:0000256" key="4">
    <source>
        <dbReference type="ARBA" id="ARBA00022525"/>
    </source>
</evidence>